<dbReference type="InParanoid" id="A0A0C2X3M3"/>
<sequence>MIQDAICTGWTSTTERPPTCPPWRITGQVTASPFIVKLLNSIVPFRDRQSLYVRHSLGNPCCNGRTAQSESCLVTLDTKNTKKRRHWVHVWHTMLCCNCRR</sequence>
<proteinExistence type="predicted"/>
<dbReference type="Proteomes" id="UP000054549">
    <property type="component" value="Unassembled WGS sequence"/>
</dbReference>
<keyword evidence="2" id="KW-1185">Reference proteome</keyword>
<evidence type="ECO:0000313" key="2">
    <source>
        <dbReference type="Proteomes" id="UP000054549"/>
    </source>
</evidence>
<gene>
    <name evidence="1" type="ORF">M378DRAFT_164629</name>
</gene>
<accession>A0A0C2X3M3</accession>
<dbReference type="HOGENOM" id="CLU_2290975_0_0_1"/>
<dbReference type="EMBL" id="KN818260">
    <property type="protein sequence ID" value="KIL63328.1"/>
    <property type="molecule type" value="Genomic_DNA"/>
</dbReference>
<name>A0A0C2X3M3_AMAMK</name>
<protein>
    <submittedName>
        <fullName evidence="1">Uncharacterized protein</fullName>
    </submittedName>
</protein>
<reference evidence="1 2" key="1">
    <citation type="submission" date="2014-04" db="EMBL/GenBank/DDBJ databases">
        <title>Evolutionary Origins and Diversification of the Mycorrhizal Mutualists.</title>
        <authorList>
            <consortium name="DOE Joint Genome Institute"/>
            <consortium name="Mycorrhizal Genomics Consortium"/>
            <person name="Kohler A."/>
            <person name="Kuo A."/>
            <person name="Nagy L.G."/>
            <person name="Floudas D."/>
            <person name="Copeland A."/>
            <person name="Barry K.W."/>
            <person name="Cichocki N."/>
            <person name="Veneault-Fourrey C."/>
            <person name="LaButti K."/>
            <person name="Lindquist E.A."/>
            <person name="Lipzen A."/>
            <person name="Lundell T."/>
            <person name="Morin E."/>
            <person name="Murat C."/>
            <person name="Riley R."/>
            <person name="Ohm R."/>
            <person name="Sun H."/>
            <person name="Tunlid A."/>
            <person name="Henrissat B."/>
            <person name="Grigoriev I.V."/>
            <person name="Hibbett D.S."/>
            <person name="Martin F."/>
        </authorList>
    </citation>
    <scope>NUCLEOTIDE SEQUENCE [LARGE SCALE GENOMIC DNA]</scope>
    <source>
        <strain evidence="1 2">Koide BX008</strain>
    </source>
</reference>
<organism evidence="1 2">
    <name type="scientific">Amanita muscaria (strain Koide BX008)</name>
    <dbReference type="NCBI Taxonomy" id="946122"/>
    <lineage>
        <taxon>Eukaryota</taxon>
        <taxon>Fungi</taxon>
        <taxon>Dikarya</taxon>
        <taxon>Basidiomycota</taxon>
        <taxon>Agaricomycotina</taxon>
        <taxon>Agaricomycetes</taxon>
        <taxon>Agaricomycetidae</taxon>
        <taxon>Agaricales</taxon>
        <taxon>Pluteineae</taxon>
        <taxon>Amanitaceae</taxon>
        <taxon>Amanita</taxon>
    </lineage>
</organism>
<dbReference type="AlphaFoldDB" id="A0A0C2X3M3"/>
<evidence type="ECO:0000313" key="1">
    <source>
        <dbReference type="EMBL" id="KIL63328.1"/>
    </source>
</evidence>